<evidence type="ECO:0000313" key="1">
    <source>
        <dbReference type="EMBL" id="OAY31649.1"/>
    </source>
</evidence>
<name>A0A2C9UMA0_MANES</name>
<organism evidence="1">
    <name type="scientific">Manihot esculenta</name>
    <name type="common">Cassava</name>
    <name type="synonym">Jatropha manihot</name>
    <dbReference type="NCBI Taxonomy" id="3983"/>
    <lineage>
        <taxon>Eukaryota</taxon>
        <taxon>Viridiplantae</taxon>
        <taxon>Streptophyta</taxon>
        <taxon>Embryophyta</taxon>
        <taxon>Tracheophyta</taxon>
        <taxon>Spermatophyta</taxon>
        <taxon>Magnoliopsida</taxon>
        <taxon>eudicotyledons</taxon>
        <taxon>Gunneridae</taxon>
        <taxon>Pentapetalae</taxon>
        <taxon>rosids</taxon>
        <taxon>fabids</taxon>
        <taxon>Malpighiales</taxon>
        <taxon>Euphorbiaceae</taxon>
        <taxon>Crotonoideae</taxon>
        <taxon>Manihoteae</taxon>
        <taxon>Manihot</taxon>
    </lineage>
</organism>
<sequence length="96" mass="11122">MLYKISFFNNWLQNETETRADILVPLKNLTTSTAFKQTTNYISHNSQFHSCDTTLQILIHLFTNQTMPMAHTPLLSKQYDPQIKERKAPSISFMVG</sequence>
<dbReference type="AlphaFoldDB" id="A0A2C9UMA0"/>
<reference evidence="1" key="1">
    <citation type="submission" date="2016-02" db="EMBL/GenBank/DDBJ databases">
        <title>WGS assembly of Manihot esculenta.</title>
        <authorList>
            <person name="Bredeson J.V."/>
            <person name="Prochnik S.E."/>
            <person name="Lyons J.B."/>
            <person name="Schmutz J."/>
            <person name="Grimwood J."/>
            <person name="Vrebalov J."/>
            <person name="Bart R.S."/>
            <person name="Amuge T."/>
            <person name="Ferguson M.E."/>
            <person name="Green R."/>
            <person name="Putnam N."/>
            <person name="Stites J."/>
            <person name="Rounsley S."/>
            <person name="Rokhsar D.S."/>
        </authorList>
    </citation>
    <scope>NUCLEOTIDE SEQUENCE [LARGE SCALE GENOMIC DNA]</scope>
    <source>
        <tissue evidence="1">Leaf</tissue>
    </source>
</reference>
<accession>A0A2C9UMA0</accession>
<dbReference type="EMBL" id="CM004400">
    <property type="protein sequence ID" value="OAY31649.1"/>
    <property type="molecule type" value="Genomic_DNA"/>
</dbReference>
<protein>
    <submittedName>
        <fullName evidence="1">Uncharacterized protein</fullName>
    </submittedName>
</protein>
<proteinExistence type="predicted"/>
<gene>
    <name evidence="1" type="ORF">MANES_14G129600</name>
</gene>